<dbReference type="EMBL" id="MU003716">
    <property type="protein sequence ID" value="KAF2803774.1"/>
    <property type="molecule type" value="Genomic_DNA"/>
</dbReference>
<evidence type="ECO:0000313" key="4">
    <source>
        <dbReference type="RefSeq" id="XP_033570738.1"/>
    </source>
</evidence>
<keyword evidence="3" id="KW-1185">Reference proteome</keyword>
<organism evidence="2">
    <name type="scientific">Mytilinidion resinicola</name>
    <dbReference type="NCBI Taxonomy" id="574789"/>
    <lineage>
        <taxon>Eukaryota</taxon>
        <taxon>Fungi</taxon>
        <taxon>Dikarya</taxon>
        <taxon>Ascomycota</taxon>
        <taxon>Pezizomycotina</taxon>
        <taxon>Dothideomycetes</taxon>
        <taxon>Pleosporomycetidae</taxon>
        <taxon>Mytilinidiales</taxon>
        <taxon>Mytilinidiaceae</taxon>
        <taxon>Mytilinidion</taxon>
    </lineage>
</organism>
<dbReference type="GeneID" id="54463334"/>
<sequence length="238" mass="27322">MAQTNERKLQFVLTSDQALKPVEYLEFTGTTHTAGSDSSKTFHMFNFGRMWMSLNIRGGYSETLQHLIDNPGEDYTFTVTYVKGFTRDGRDMVRFCYNDPATKSDTSSYSKELHDMLGMIHLLGPFPEALSRWLDANLEEVGKTEDEGQRGDEGVRVDKGQPPSLGPPSWVWSEADRGYWHCREFNAITGVYERKVELPHLRRRRQDRKRAFEHITKLYSMLGRAAVFEDSHAAPITT</sequence>
<dbReference type="Proteomes" id="UP000504636">
    <property type="component" value="Unplaced"/>
</dbReference>
<reference evidence="4" key="2">
    <citation type="submission" date="2020-04" db="EMBL/GenBank/DDBJ databases">
        <authorList>
            <consortium name="NCBI Genome Project"/>
        </authorList>
    </citation>
    <scope>NUCLEOTIDE SEQUENCE</scope>
    <source>
        <strain evidence="4">CBS 304.34</strain>
    </source>
</reference>
<gene>
    <name evidence="2 4" type="ORF">BDZ99DRAFT_481766</name>
</gene>
<accession>A0A6A6Y6X9</accession>
<dbReference type="OrthoDB" id="10670141at2759"/>
<proteinExistence type="predicted"/>
<evidence type="ECO:0000313" key="3">
    <source>
        <dbReference type="Proteomes" id="UP000504636"/>
    </source>
</evidence>
<feature type="region of interest" description="Disordered" evidence="1">
    <location>
        <begin position="142"/>
        <end position="168"/>
    </location>
</feature>
<reference evidence="4" key="3">
    <citation type="submission" date="2025-04" db="UniProtKB">
        <authorList>
            <consortium name="RefSeq"/>
        </authorList>
    </citation>
    <scope>IDENTIFICATION</scope>
    <source>
        <strain evidence="4">CBS 304.34</strain>
    </source>
</reference>
<dbReference type="AlphaFoldDB" id="A0A6A6Y6X9"/>
<reference evidence="2 4" key="1">
    <citation type="journal article" date="2020" name="Stud. Mycol.">
        <title>101 Dothideomycetes genomes: a test case for predicting lifestyles and emergence of pathogens.</title>
        <authorList>
            <person name="Haridas S."/>
            <person name="Albert R."/>
            <person name="Binder M."/>
            <person name="Bloem J."/>
            <person name="Labutti K."/>
            <person name="Salamov A."/>
            <person name="Andreopoulos B."/>
            <person name="Baker S."/>
            <person name="Barry K."/>
            <person name="Bills G."/>
            <person name="Bluhm B."/>
            <person name="Cannon C."/>
            <person name="Castanera R."/>
            <person name="Culley D."/>
            <person name="Daum C."/>
            <person name="Ezra D."/>
            <person name="Gonzalez J."/>
            <person name="Henrissat B."/>
            <person name="Kuo A."/>
            <person name="Liang C."/>
            <person name="Lipzen A."/>
            <person name="Lutzoni F."/>
            <person name="Magnuson J."/>
            <person name="Mondo S."/>
            <person name="Nolan M."/>
            <person name="Ohm R."/>
            <person name="Pangilinan J."/>
            <person name="Park H.-J."/>
            <person name="Ramirez L."/>
            <person name="Alfaro M."/>
            <person name="Sun H."/>
            <person name="Tritt A."/>
            <person name="Yoshinaga Y."/>
            <person name="Zwiers L.-H."/>
            <person name="Turgeon B."/>
            <person name="Goodwin S."/>
            <person name="Spatafora J."/>
            <person name="Crous P."/>
            <person name="Grigoriev I."/>
        </authorList>
    </citation>
    <scope>NUCLEOTIDE SEQUENCE</scope>
    <source>
        <strain evidence="2 4">CBS 304.34</strain>
    </source>
</reference>
<evidence type="ECO:0000256" key="1">
    <source>
        <dbReference type="SAM" id="MobiDB-lite"/>
    </source>
</evidence>
<dbReference type="RefSeq" id="XP_033570738.1">
    <property type="nucleotide sequence ID" value="XM_033722441.1"/>
</dbReference>
<feature type="compositionally biased region" description="Basic and acidic residues" evidence="1">
    <location>
        <begin position="142"/>
        <end position="159"/>
    </location>
</feature>
<protein>
    <submittedName>
        <fullName evidence="2 4">Uncharacterized protein</fullName>
    </submittedName>
</protein>
<name>A0A6A6Y6X9_9PEZI</name>
<evidence type="ECO:0000313" key="2">
    <source>
        <dbReference type="EMBL" id="KAF2803774.1"/>
    </source>
</evidence>